<sequence>MGDVAQANQYQLQGSLNDEFMHLYLEIRNAYSKYGVSDKFTQALKQFAEYFYHQAIRLKQYRSLRSKLIRNTQTSGDPQRCELFSDGKMTSFLYALPVKKSISSELFDGGVNVLTVDHGALQINQKSPIKYKLHHQRLTLGQSSITLSGSDQETHFQARTNVAVFLSISCNDMICNQPKF</sequence>
<proteinExistence type="predicted"/>
<organism evidence="1">
    <name type="scientific">Leucothrix mucor</name>
    <dbReference type="NCBI Taxonomy" id="45248"/>
    <lineage>
        <taxon>Bacteria</taxon>
        <taxon>Pseudomonadati</taxon>
        <taxon>Pseudomonadota</taxon>
        <taxon>Gammaproteobacteria</taxon>
        <taxon>Thiotrichales</taxon>
        <taxon>Thiotrichaceae</taxon>
        <taxon>Leucothrix</taxon>
    </lineage>
</organism>
<comment type="caution">
    <text evidence="1">The sequence shown here is derived from an EMBL/GenBank/DDBJ whole genome shotgun (WGS) entry which is preliminary data.</text>
</comment>
<accession>A0A7V2T4H1</accession>
<dbReference type="AlphaFoldDB" id="A0A7V2T4H1"/>
<reference evidence="1" key="1">
    <citation type="journal article" date="2020" name="mSystems">
        <title>Genome- and Community-Level Interaction Insights into Carbon Utilization and Element Cycling Functions of Hydrothermarchaeota in Hydrothermal Sediment.</title>
        <authorList>
            <person name="Zhou Z."/>
            <person name="Liu Y."/>
            <person name="Xu W."/>
            <person name="Pan J."/>
            <person name="Luo Z.H."/>
            <person name="Li M."/>
        </authorList>
    </citation>
    <scope>NUCLEOTIDE SEQUENCE [LARGE SCALE GENOMIC DNA]</scope>
    <source>
        <strain evidence="1">HyVt-493</strain>
    </source>
</reference>
<name>A0A7V2T4H1_LEUMU</name>
<evidence type="ECO:0000313" key="1">
    <source>
        <dbReference type="EMBL" id="HFC93309.1"/>
    </source>
</evidence>
<dbReference type="Proteomes" id="UP000885750">
    <property type="component" value="Unassembled WGS sequence"/>
</dbReference>
<gene>
    <name evidence="1" type="ORF">ENJ51_10920</name>
</gene>
<dbReference type="EMBL" id="DRMS01000410">
    <property type="protein sequence ID" value="HFC93309.1"/>
    <property type="molecule type" value="Genomic_DNA"/>
</dbReference>
<protein>
    <submittedName>
        <fullName evidence="1">Uncharacterized protein</fullName>
    </submittedName>
</protein>